<gene>
    <name evidence="3" type="ORF">UFOPK1433_00872</name>
</gene>
<dbReference type="EMBL" id="CAEZSN010000099">
    <property type="protein sequence ID" value="CAB4547156.1"/>
    <property type="molecule type" value="Genomic_DNA"/>
</dbReference>
<dbReference type="GO" id="GO:0016757">
    <property type="term" value="F:glycosyltransferase activity"/>
    <property type="evidence" value="ECO:0007669"/>
    <property type="project" value="InterPro"/>
</dbReference>
<dbReference type="InterPro" id="IPR028098">
    <property type="entry name" value="Glyco_trans_4-like_N"/>
</dbReference>
<dbReference type="Pfam" id="PF13439">
    <property type="entry name" value="Glyco_transf_4"/>
    <property type="match status" value="1"/>
</dbReference>
<protein>
    <submittedName>
        <fullName evidence="3">Unannotated protein</fullName>
    </submittedName>
</protein>
<proteinExistence type="predicted"/>
<sequence length="473" mass="52017">MGVSTVVIACDTFAPDRNGTATFTKNLASSLQQNGYEVHVIAPATSKLYGTFREKHDGVPLVVHRLKSFRLPFQPVQRFVIPLGLTRKLTELVSAIAPDVVHIQSHLNVGQHAANAARKNKVRLVATNHIDAENLVENVLLAPKFVKKFLAKMIIRDASRVFRAADSVIAPNLRSAQMLEAVIPNLKVFAVSGGVNLEAYKHVDKAKQANSLVTYVGRLDREKHVYVLLEALARLPKDIKLEVIGTGSQQSELITLAKELKIQSRVRFFDDLDDAQVIDKLGKASVFVMPSIQELQSMATLEAMAAGRPVVGANSMALPNLVEDGVNGYLFRPDSPTDLAKKLEMVFALNAKEFQSFCLGSLAKARQHDLLQTVASYEKVYAGEDPIPTDLRNESGYPSEPSVGARLTKLVRRGSKSIERGANGVFERLDGVRGAVSESFSDVRFNIEKRSRKVVKNLSSSLRAALERIRKDD</sequence>
<name>A0A6J6C7D7_9ZZZZ</name>
<dbReference type="InterPro" id="IPR001296">
    <property type="entry name" value="Glyco_trans_1"/>
</dbReference>
<dbReference type="PANTHER" id="PTHR45947">
    <property type="entry name" value="SULFOQUINOVOSYL TRANSFERASE SQD2"/>
    <property type="match status" value="1"/>
</dbReference>
<dbReference type="Gene3D" id="3.40.50.2000">
    <property type="entry name" value="Glycogen Phosphorylase B"/>
    <property type="match status" value="2"/>
</dbReference>
<evidence type="ECO:0000259" key="2">
    <source>
        <dbReference type="Pfam" id="PF13439"/>
    </source>
</evidence>
<dbReference type="Pfam" id="PF00534">
    <property type="entry name" value="Glycos_transf_1"/>
    <property type="match status" value="1"/>
</dbReference>
<dbReference type="SUPFAM" id="SSF53756">
    <property type="entry name" value="UDP-Glycosyltransferase/glycogen phosphorylase"/>
    <property type="match status" value="1"/>
</dbReference>
<feature type="domain" description="Glycosyltransferase subfamily 4-like N-terminal" evidence="2">
    <location>
        <begin position="18"/>
        <end position="198"/>
    </location>
</feature>
<evidence type="ECO:0000313" key="3">
    <source>
        <dbReference type="EMBL" id="CAB4547156.1"/>
    </source>
</evidence>
<accession>A0A6J6C7D7</accession>
<dbReference type="AlphaFoldDB" id="A0A6J6C7D7"/>
<evidence type="ECO:0000259" key="1">
    <source>
        <dbReference type="Pfam" id="PF00534"/>
    </source>
</evidence>
<organism evidence="3">
    <name type="scientific">freshwater metagenome</name>
    <dbReference type="NCBI Taxonomy" id="449393"/>
    <lineage>
        <taxon>unclassified sequences</taxon>
        <taxon>metagenomes</taxon>
        <taxon>ecological metagenomes</taxon>
    </lineage>
</organism>
<feature type="domain" description="Glycosyl transferase family 1" evidence="1">
    <location>
        <begin position="207"/>
        <end position="348"/>
    </location>
</feature>
<dbReference type="InterPro" id="IPR050194">
    <property type="entry name" value="Glycosyltransferase_grp1"/>
</dbReference>
<dbReference type="PANTHER" id="PTHR45947:SF3">
    <property type="entry name" value="SULFOQUINOVOSYL TRANSFERASE SQD2"/>
    <property type="match status" value="1"/>
</dbReference>
<reference evidence="3" key="1">
    <citation type="submission" date="2020-05" db="EMBL/GenBank/DDBJ databases">
        <authorList>
            <person name="Chiriac C."/>
            <person name="Salcher M."/>
            <person name="Ghai R."/>
            <person name="Kavagutti S V."/>
        </authorList>
    </citation>
    <scope>NUCLEOTIDE SEQUENCE</scope>
</reference>